<comment type="caution">
    <text evidence="7">The sequence shown here is derived from an EMBL/GenBank/DDBJ whole genome shotgun (WGS) entry which is preliminary data.</text>
</comment>
<evidence type="ECO:0000256" key="2">
    <source>
        <dbReference type="ARBA" id="ARBA00022771"/>
    </source>
</evidence>
<evidence type="ECO:0000313" key="8">
    <source>
        <dbReference type="Proteomes" id="UP001217918"/>
    </source>
</evidence>
<proteinExistence type="predicted"/>
<dbReference type="PROSITE" id="PS01360">
    <property type="entry name" value="ZF_MYND_1"/>
    <property type="match status" value="1"/>
</dbReference>
<dbReference type="AlphaFoldDB" id="A0AAD9I7C7"/>
<reference evidence="7" key="1">
    <citation type="journal article" date="2023" name="Mol. Plant Microbe Interact.">
        <title>Elucidating the Obligate Nature and Biological Capacity of an Invasive Fungal Corn Pathogen.</title>
        <authorList>
            <person name="MacCready J.S."/>
            <person name="Roggenkamp E.M."/>
            <person name="Gdanetz K."/>
            <person name="Chilvers M.I."/>
        </authorList>
    </citation>
    <scope>NUCLEOTIDE SEQUENCE</scope>
    <source>
        <strain evidence="7">PM02</strain>
    </source>
</reference>
<dbReference type="Proteomes" id="UP001217918">
    <property type="component" value="Unassembled WGS sequence"/>
</dbReference>
<keyword evidence="1" id="KW-0479">Metal-binding</keyword>
<dbReference type="EMBL" id="JAQQPM010000006">
    <property type="protein sequence ID" value="KAK2072533.1"/>
    <property type="molecule type" value="Genomic_DNA"/>
</dbReference>
<keyword evidence="2 4" id="KW-0863">Zinc-finger</keyword>
<keyword evidence="8" id="KW-1185">Reference proteome</keyword>
<name>A0AAD9I7C7_9PEZI</name>
<evidence type="ECO:0000256" key="1">
    <source>
        <dbReference type="ARBA" id="ARBA00022723"/>
    </source>
</evidence>
<dbReference type="Gene3D" id="6.10.140.2220">
    <property type="match status" value="1"/>
</dbReference>
<dbReference type="SUPFAM" id="SSF144232">
    <property type="entry name" value="HIT/MYND zinc finger-like"/>
    <property type="match status" value="1"/>
</dbReference>
<feature type="region of interest" description="Disordered" evidence="5">
    <location>
        <begin position="334"/>
        <end position="361"/>
    </location>
</feature>
<dbReference type="InterPro" id="IPR002893">
    <property type="entry name" value="Znf_MYND"/>
</dbReference>
<protein>
    <recommendedName>
        <fullName evidence="6">MYND-type domain-containing protein</fullName>
    </recommendedName>
</protein>
<feature type="domain" description="MYND-type" evidence="6">
    <location>
        <begin position="61"/>
        <end position="97"/>
    </location>
</feature>
<dbReference type="Pfam" id="PF01753">
    <property type="entry name" value="zf-MYND"/>
    <property type="match status" value="1"/>
</dbReference>
<keyword evidence="3" id="KW-0862">Zinc</keyword>
<evidence type="ECO:0000256" key="4">
    <source>
        <dbReference type="PROSITE-ProRule" id="PRU00134"/>
    </source>
</evidence>
<dbReference type="PROSITE" id="PS50865">
    <property type="entry name" value="ZF_MYND_2"/>
    <property type="match status" value="1"/>
</dbReference>
<accession>A0AAD9I7C7</accession>
<sequence length="494" mass="54861">MEETGPEETKMETKVEEATALRLFLTDFSTGPEGTVKYGGLAAPEAQAYLNDVNPDVSKLCSVCDKPGSSTCGKCGLALYCSRDCQRLDWSVHKKFCASLKSTSSEARPTREHRRVVYFPMESEEPVLLWCKFETFPRETLVAEDPGLLRLVTVGLGHSSEPKSTQVILNATREMSPGRFGHVLCNISFCAEDDVPTVWDPCLTNKSINALAEPGYSTPLMGPVITYAASRDVTSDELAVLDITMQDIRHTAVYFQSRRTNVVLMNPNDVKGKSINAIMLCNPNEPYNKAMGVTYRLMEVQTLLDHPKANWYFIYWANYVGLRCNEAISQSEEDAATDRKKLGREPTIAPRTGEKRADPMPTTKWAGADTRWITLVTTAVKEGQQCAWHNEYRGRLVIAHVAGVSPHPQHFLAFNCYMDFTMASATDPTEAGFREFWRDFHKRLMASELRALRAAGKLGGGQKVALAAEGIPSPYWAEDMQDGYLALHICGSTG</sequence>
<gene>
    <name evidence="7" type="ORF">P8C59_006881</name>
</gene>
<dbReference type="GO" id="GO:0008270">
    <property type="term" value="F:zinc ion binding"/>
    <property type="evidence" value="ECO:0007669"/>
    <property type="project" value="UniProtKB-KW"/>
</dbReference>
<organism evidence="7 8">
    <name type="scientific">Phyllachora maydis</name>
    <dbReference type="NCBI Taxonomy" id="1825666"/>
    <lineage>
        <taxon>Eukaryota</taxon>
        <taxon>Fungi</taxon>
        <taxon>Dikarya</taxon>
        <taxon>Ascomycota</taxon>
        <taxon>Pezizomycotina</taxon>
        <taxon>Sordariomycetes</taxon>
        <taxon>Sordariomycetidae</taxon>
        <taxon>Phyllachorales</taxon>
        <taxon>Phyllachoraceae</taxon>
        <taxon>Phyllachora</taxon>
    </lineage>
</organism>
<evidence type="ECO:0000259" key="6">
    <source>
        <dbReference type="PROSITE" id="PS50865"/>
    </source>
</evidence>
<evidence type="ECO:0000313" key="7">
    <source>
        <dbReference type="EMBL" id="KAK2072533.1"/>
    </source>
</evidence>
<evidence type="ECO:0000256" key="5">
    <source>
        <dbReference type="SAM" id="MobiDB-lite"/>
    </source>
</evidence>
<evidence type="ECO:0000256" key="3">
    <source>
        <dbReference type="ARBA" id="ARBA00022833"/>
    </source>
</evidence>